<dbReference type="Gene3D" id="2.60.40.10">
    <property type="entry name" value="Immunoglobulins"/>
    <property type="match status" value="2"/>
</dbReference>
<dbReference type="GO" id="GO:0004527">
    <property type="term" value="F:exonuclease activity"/>
    <property type="evidence" value="ECO:0007669"/>
    <property type="project" value="UniProtKB-KW"/>
</dbReference>
<gene>
    <name evidence="5" type="ordered locus">Shew_2170</name>
</gene>
<dbReference type="CDD" id="cd10283">
    <property type="entry name" value="MnuA_DNase1-like"/>
    <property type="match status" value="1"/>
</dbReference>
<evidence type="ECO:0000256" key="1">
    <source>
        <dbReference type="SAM" id="MobiDB-lite"/>
    </source>
</evidence>
<dbReference type="Pfam" id="PF18911">
    <property type="entry name" value="PKD_4"/>
    <property type="match status" value="1"/>
</dbReference>
<feature type="region of interest" description="Disordered" evidence="1">
    <location>
        <begin position="127"/>
        <end position="147"/>
    </location>
</feature>
<dbReference type="NCBIfam" id="NF033681">
    <property type="entry name" value="ExeM_NucH_DNase"/>
    <property type="match status" value="1"/>
</dbReference>
<dbReference type="FunFam" id="3.60.10.10:FF:000072">
    <property type="entry name" value="Extracellular nuclease"/>
    <property type="match status" value="1"/>
</dbReference>
<feature type="domain" description="LTD" evidence="4">
    <location>
        <begin position="16"/>
        <end position="129"/>
    </location>
</feature>
<dbReference type="Pfam" id="PF00932">
    <property type="entry name" value="LTD"/>
    <property type="match status" value="1"/>
</dbReference>
<keyword evidence="5" id="KW-0255">Endonuclease</keyword>
<dbReference type="PROSITE" id="PS51841">
    <property type="entry name" value="LTD"/>
    <property type="match status" value="1"/>
</dbReference>
<dbReference type="InterPro" id="IPR013783">
    <property type="entry name" value="Ig-like_fold"/>
</dbReference>
<keyword evidence="6" id="KW-1185">Reference proteome</keyword>
<dbReference type="CDD" id="cd00146">
    <property type="entry name" value="PKD"/>
    <property type="match status" value="1"/>
</dbReference>
<protein>
    <submittedName>
        <fullName evidence="5">Endonuclease/exonuclease/phosphatase</fullName>
    </submittedName>
</protein>
<proteinExistence type="predicted"/>
<dbReference type="InterPro" id="IPR022409">
    <property type="entry name" value="PKD/Chitinase_dom"/>
</dbReference>
<dbReference type="HOGENOM" id="CLU_006338_0_1_6"/>
<dbReference type="eggNOG" id="COG2374">
    <property type="taxonomic scope" value="Bacteria"/>
</dbReference>
<dbReference type="SMART" id="SM00089">
    <property type="entry name" value="PKD"/>
    <property type="match status" value="1"/>
</dbReference>
<reference evidence="5 6" key="1">
    <citation type="submission" date="2007-03" db="EMBL/GenBank/DDBJ databases">
        <title>Complete sequence of Shewanella loihica PV-4.</title>
        <authorList>
            <consortium name="US DOE Joint Genome Institute"/>
            <person name="Copeland A."/>
            <person name="Lucas S."/>
            <person name="Lapidus A."/>
            <person name="Barry K."/>
            <person name="Detter J.C."/>
            <person name="Glavina del Rio T."/>
            <person name="Hammon N."/>
            <person name="Israni S."/>
            <person name="Dalin E."/>
            <person name="Tice H."/>
            <person name="Pitluck S."/>
            <person name="Chain P."/>
            <person name="Malfatti S."/>
            <person name="Shin M."/>
            <person name="Vergez L."/>
            <person name="Schmutz J."/>
            <person name="Larimer F."/>
            <person name="Land M."/>
            <person name="Hauser L."/>
            <person name="Kyrpides N."/>
            <person name="Mikhailova N."/>
            <person name="Romine M.F."/>
            <person name="Serres G."/>
            <person name="Fredrickson J."/>
            <person name="Tiedje J."/>
            <person name="Richardson P."/>
        </authorList>
    </citation>
    <scope>NUCLEOTIDE SEQUENCE [LARGE SCALE GENOMIC DNA]</scope>
    <source>
        <strain evidence="6">ATCC BAA-1088 / PV-4</strain>
    </source>
</reference>
<dbReference type="PANTHER" id="PTHR42834:SF1">
    <property type="entry name" value="ENDONUCLEASE_EXONUCLEASE_PHOSPHATASE FAMILY PROTEIN (AFU_ORTHOLOGUE AFUA_3G09210)"/>
    <property type="match status" value="1"/>
</dbReference>
<dbReference type="Proteomes" id="UP000001558">
    <property type="component" value="Chromosome"/>
</dbReference>
<dbReference type="PROSITE" id="PS50093">
    <property type="entry name" value="PKD"/>
    <property type="match status" value="1"/>
</dbReference>
<keyword evidence="5" id="KW-0378">Hydrolase</keyword>
<dbReference type="AlphaFoldDB" id="A3QEY8"/>
<dbReference type="Gene3D" id="3.60.10.10">
    <property type="entry name" value="Endonuclease/exonuclease/phosphatase"/>
    <property type="match status" value="1"/>
</dbReference>
<dbReference type="RefSeq" id="WP_011865968.1">
    <property type="nucleotide sequence ID" value="NC_009092.1"/>
</dbReference>
<dbReference type="InterPro" id="IPR035986">
    <property type="entry name" value="PKD_dom_sf"/>
</dbReference>
<evidence type="ECO:0000259" key="4">
    <source>
        <dbReference type="PROSITE" id="PS51841"/>
    </source>
</evidence>
<dbReference type="InterPro" id="IPR047971">
    <property type="entry name" value="ExeM-like"/>
</dbReference>
<dbReference type="GO" id="GO:0004519">
    <property type="term" value="F:endonuclease activity"/>
    <property type="evidence" value="ECO:0007669"/>
    <property type="project" value="UniProtKB-KW"/>
</dbReference>
<dbReference type="OrthoDB" id="9800417at2"/>
<dbReference type="InterPro" id="IPR000601">
    <property type="entry name" value="PKD_dom"/>
</dbReference>
<keyword evidence="5" id="KW-0540">Nuclease</keyword>
<dbReference type="CDD" id="cd04486">
    <property type="entry name" value="YhcR_OBF_like"/>
    <property type="match status" value="1"/>
</dbReference>
<organism evidence="5 6">
    <name type="scientific">Shewanella loihica (strain ATCC BAA-1088 / PV-4)</name>
    <dbReference type="NCBI Taxonomy" id="323850"/>
    <lineage>
        <taxon>Bacteria</taxon>
        <taxon>Pseudomonadati</taxon>
        <taxon>Pseudomonadota</taxon>
        <taxon>Gammaproteobacteria</taxon>
        <taxon>Alteromonadales</taxon>
        <taxon>Shewanellaceae</taxon>
        <taxon>Shewanella</taxon>
    </lineage>
</organism>
<evidence type="ECO:0000313" key="6">
    <source>
        <dbReference type="Proteomes" id="UP000001558"/>
    </source>
</evidence>
<evidence type="ECO:0000313" key="5">
    <source>
        <dbReference type="EMBL" id="ABO24036.1"/>
    </source>
</evidence>
<feature type="domain" description="PKD" evidence="3">
    <location>
        <begin position="786"/>
        <end position="868"/>
    </location>
</feature>
<keyword evidence="5" id="KW-0269">Exonuclease</keyword>
<dbReference type="PANTHER" id="PTHR42834">
    <property type="entry name" value="ENDONUCLEASE/EXONUCLEASE/PHOSPHATASE FAMILY PROTEIN (AFU_ORTHOLOGUE AFUA_3G09210)"/>
    <property type="match status" value="1"/>
</dbReference>
<dbReference type="InterPro" id="IPR036691">
    <property type="entry name" value="Endo/exonu/phosph_ase_sf"/>
</dbReference>
<dbReference type="eggNOG" id="COG3291">
    <property type="taxonomic scope" value="Bacteria"/>
</dbReference>
<feature type="chain" id="PRO_5002657271" evidence="2">
    <location>
        <begin position="22"/>
        <end position="945"/>
    </location>
</feature>
<dbReference type="SUPFAM" id="SSF56219">
    <property type="entry name" value="DNase I-like"/>
    <property type="match status" value="1"/>
</dbReference>
<dbReference type="STRING" id="323850.Shew_2170"/>
<name>A3QEY8_SHELP</name>
<evidence type="ECO:0000256" key="2">
    <source>
        <dbReference type="SAM" id="SignalP"/>
    </source>
</evidence>
<dbReference type="KEGG" id="slo:Shew_2170"/>
<feature type="signal peptide" evidence="2">
    <location>
        <begin position="1"/>
        <end position="21"/>
    </location>
</feature>
<dbReference type="SUPFAM" id="SSF49299">
    <property type="entry name" value="PKD domain"/>
    <property type="match status" value="1"/>
</dbReference>
<keyword evidence="2" id="KW-0732">Signal</keyword>
<dbReference type="EMBL" id="CP000606">
    <property type="protein sequence ID" value="ABO24036.1"/>
    <property type="molecule type" value="Genomic_DNA"/>
</dbReference>
<sequence length="945" mass="100738" precursor="true">MFTKASALALAIGGVSTFAQAADDLIISEYVEGSSNNKAVEFYNPTGAAIDLSQYQLEFYFNGSTSAGSTIALTGSLAAGKTYVLADNDAAAEILAVADQLSTASFFNGDDTLVLRKQGQVIDSLGQLGTDPGSEWGSGDLSTQNNTLRRDPNQLIADTQLDDAVTLATWTGHAQDDFSDLGQFAGQGPTDPTDPTDPTEPPVGLVCHDPATKISELQGSGDISPLNGQSVMVEAIVTSNQEAGLKGLFLQMADAEADADINTSEGVFVYTGGSLGYQAGDRVRLTAMVKEYNGLTELTNVSEHALCDSAQALPSAAEVSLPLAQSSDLEAVEGMRVHFTQNLVVNEVYNLGRYGEILLGSKRHFIGTQVAEPGSEALAVSQANALDSVLLDDGLTSQNPDPVRYPAPGLSADNTVRVGDSITELHAVMHYGFGKYRLMPIDTVNFVATNPRSSEPALAAGGNLKVASFNVLNYFNGDGLGGGFPTDRGADTPSEFARQRAKIISAMVSIDADIFGLMEIENDGFGTESAINDLVSGLNQAVGEARYQFISAPTPTIGTDAITVGMLYRSDRVRPVGAAKVLSSANSPLDEQGEVLFNDGKNRPSLTQAFEVLVEDQQLVVAVNHLKSKGSDCVSLGDPDLNDGQGNCNLTRTRAATALGAWLASEYGELPTLVIGDMNAYAKEDPIDALRGAGYLELFDHLGKSGAYSYVFSGETGQLDHALANTQLADRVVDVTEWHINTDEPRLLDYNEEFKSAGQIESLYSSDAYRSSDHDPVVISLLLERETIAPVASFSYELQGRTLSLVSSATDEDGEIVDYQWDLGNGETASGEQLSYRYAKAGEYPVTLTVTDNDGLSHSVTQVVKVQVKQQKPVAVIEHLDLWFMHLFVSLSYDTDGEIVSQSWKFNNGSKQTGPVAISFGHRASKVKLTVEDNDGLKGKAKLNF</sequence>
<dbReference type="InterPro" id="IPR001322">
    <property type="entry name" value="Lamin_tail_dom"/>
</dbReference>
<accession>A3QEY8</accession>
<evidence type="ECO:0000259" key="3">
    <source>
        <dbReference type="PROSITE" id="PS50093"/>
    </source>
</evidence>